<accession>A0A8X6LFP9</accession>
<name>A0A8X6LFP9_TRICU</name>
<dbReference type="AlphaFoldDB" id="A0A8X6LFP9"/>
<protein>
    <submittedName>
        <fullName evidence="1">Uncharacterized protein</fullName>
    </submittedName>
</protein>
<evidence type="ECO:0000313" key="1">
    <source>
        <dbReference type="EMBL" id="GFR05469.1"/>
    </source>
</evidence>
<comment type="caution">
    <text evidence="1">The sequence shown here is derived from an EMBL/GenBank/DDBJ whole genome shotgun (WGS) entry which is preliminary data.</text>
</comment>
<keyword evidence="2" id="KW-1185">Reference proteome</keyword>
<evidence type="ECO:0000313" key="2">
    <source>
        <dbReference type="Proteomes" id="UP000887116"/>
    </source>
</evidence>
<reference evidence="1" key="1">
    <citation type="submission" date="2020-07" db="EMBL/GenBank/DDBJ databases">
        <title>Multicomponent nature underlies the extraordinary mechanical properties of spider dragline silk.</title>
        <authorList>
            <person name="Kono N."/>
            <person name="Nakamura H."/>
            <person name="Mori M."/>
            <person name="Yoshida Y."/>
            <person name="Ohtoshi R."/>
            <person name="Malay A.D."/>
            <person name="Moran D.A.P."/>
            <person name="Tomita M."/>
            <person name="Numata K."/>
            <person name="Arakawa K."/>
        </authorList>
    </citation>
    <scope>NUCLEOTIDE SEQUENCE</scope>
</reference>
<dbReference type="Proteomes" id="UP000887116">
    <property type="component" value="Unassembled WGS sequence"/>
</dbReference>
<dbReference type="EMBL" id="BMAO01035713">
    <property type="protein sequence ID" value="GFR05469.1"/>
    <property type="molecule type" value="Genomic_DNA"/>
</dbReference>
<gene>
    <name evidence="1" type="ORF">TNCT_435761</name>
</gene>
<organism evidence="1 2">
    <name type="scientific">Trichonephila clavata</name>
    <name type="common">Joro spider</name>
    <name type="synonym">Nephila clavata</name>
    <dbReference type="NCBI Taxonomy" id="2740835"/>
    <lineage>
        <taxon>Eukaryota</taxon>
        <taxon>Metazoa</taxon>
        <taxon>Ecdysozoa</taxon>
        <taxon>Arthropoda</taxon>
        <taxon>Chelicerata</taxon>
        <taxon>Arachnida</taxon>
        <taxon>Araneae</taxon>
        <taxon>Araneomorphae</taxon>
        <taxon>Entelegynae</taxon>
        <taxon>Araneoidea</taxon>
        <taxon>Nephilidae</taxon>
        <taxon>Trichonephila</taxon>
    </lineage>
</organism>
<proteinExistence type="predicted"/>
<sequence>MESKFFDIVYFITLLYVGSVGSNKYNKKYFVSLLLFFCTKLEKKYLNALRRHFTRIETENFQRLKKKAKQFQNPNLLTS</sequence>